<gene>
    <name evidence="5" type="ORF">AIOL_004761</name>
</gene>
<dbReference type="STRING" id="1675527.AIOL_004761"/>
<evidence type="ECO:0000313" key="5">
    <source>
        <dbReference type="EMBL" id="KMW59777.1"/>
    </source>
</evidence>
<evidence type="ECO:0000256" key="1">
    <source>
        <dbReference type="ARBA" id="ARBA00004196"/>
    </source>
</evidence>
<evidence type="ECO:0000256" key="3">
    <source>
        <dbReference type="SAM" id="SignalP"/>
    </source>
</evidence>
<comment type="caution">
    <text evidence="5">The sequence shown here is derived from an EMBL/GenBank/DDBJ whole genome shotgun (WGS) entry which is preliminary data.</text>
</comment>
<evidence type="ECO:0000256" key="2">
    <source>
        <dbReference type="ARBA" id="ARBA00022729"/>
    </source>
</evidence>
<dbReference type="PATRIC" id="fig|1675527.3.peg.4994"/>
<dbReference type="Pfam" id="PF09375">
    <property type="entry name" value="Peptidase_M75"/>
    <property type="match status" value="1"/>
</dbReference>
<accession>A0A0J9EAF8</accession>
<dbReference type="EMBL" id="LFTY01000002">
    <property type="protein sequence ID" value="KMW59777.1"/>
    <property type="molecule type" value="Genomic_DNA"/>
</dbReference>
<comment type="subcellular location">
    <subcellularLocation>
        <location evidence="1">Cell envelope</location>
    </subcellularLocation>
</comment>
<organism evidence="5 6">
    <name type="scientific">Candidatus Rhodobacter oscarellae</name>
    <dbReference type="NCBI Taxonomy" id="1675527"/>
    <lineage>
        <taxon>Bacteria</taxon>
        <taxon>Pseudomonadati</taxon>
        <taxon>Pseudomonadota</taxon>
        <taxon>Alphaproteobacteria</taxon>
        <taxon>Rhodobacterales</taxon>
        <taxon>Rhodobacter group</taxon>
        <taxon>Rhodobacter</taxon>
    </lineage>
</organism>
<dbReference type="Proteomes" id="UP000037178">
    <property type="component" value="Unassembled WGS sequence"/>
</dbReference>
<name>A0A0J9EAF8_9RHOB</name>
<keyword evidence="6" id="KW-1185">Reference proteome</keyword>
<dbReference type="GO" id="GO:0030313">
    <property type="term" value="C:cell envelope"/>
    <property type="evidence" value="ECO:0007669"/>
    <property type="project" value="UniProtKB-SubCell"/>
</dbReference>
<protein>
    <submittedName>
        <fullName evidence="5">Iron-regulated protein A</fullName>
    </submittedName>
</protein>
<dbReference type="AlphaFoldDB" id="A0A0J9EAF8"/>
<dbReference type="InterPro" id="IPR018976">
    <property type="entry name" value="Imelysin-like"/>
</dbReference>
<reference evidence="5 6" key="1">
    <citation type="submission" date="2015-06" db="EMBL/GenBank/DDBJ databases">
        <title>Draft genome sequence of an Alphaproteobacteria species associated to the Mediterranean sponge Oscarella lobularis.</title>
        <authorList>
            <person name="Jourda C."/>
            <person name="Santini S."/>
            <person name="Claverie J.-M."/>
        </authorList>
    </citation>
    <scope>NUCLEOTIDE SEQUENCE [LARGE SCALE GENOMIC DNA]</scope>
    <source>
        <strain evidence="5">IGS</strain>
    </source>
</reference>
<feature type="signal peptide" evidence="3">
    <location>
        <begin position="1"/>
        <end position="20"/>
    </location>
</feature>
<evidence type="ECO:0000259" key="4">
    <source>
        <dbReference type="Pfam" id="PF09375"/>
    </source>
</evidence>
<sequence>MMRRLLCSFLIFAASPLAAADDFDITAIVETHVVPRYEMLAGQTQALAREASVGCSAAAPDTAPGLLSAYHAAFDAWVGVGHLRFGPSEQDDRAFALAFWPDPRGSTPKALAGLVKSRDAAVNAPDEFAEISVAARGFYALEFLLFDAQFAQPRDAAYRCALIQAVTKDISSNAAAILAGWQNGYGALMSNPGNDTYRTPAEAAKQLFTALSTGLEFTSLTRLGRPMGTYDRPRPNRAEARRSERSLRHVLLSLAATRELTELISAGNEAVDKAFADAIQRAEALDDPTLAGVADPQGRFRVEVLQQSIDVIRRILSQEIGPELGIAAGFNSLDGD</sequence>
<dbReference type="Gene3D" id="1.20.1420.20">
    <property type="entry name" value="M75 peptidase, HXXE motif"/>
    <property type="match status" value="1"/>
</dbReference>
<proteinExistence type="predicted"/>
<keyword evidence="2 3" id="KW-0732">Signal</keyword>
<dbReference type="InterPro" id="IPR034984">
    <property type="entry name" value="Imelysin-like_IPPA"/>
</dbReference>
<dbReference type="CDD" id="cd14659">
    <property type="entry name" value="Imelysin-like_IPPA"/>
    <property type="match status" value="1"/>
</dbReference>
<evidence type="ECO:0000313" key="6">
    <source>
        <dbReference type="Proteomes" id="UP000037178"/>
    </source>
</evidence>
<dbReference type="InterPro" id="IPR038352">
    <property type="entry name" value="Imelysin_sf"/>
</dbReference>
<feature type="domain" description="Imelysin-like" evidence="4">
    <location>
        <begin position="34"/>
        <end position="310"/>
    </location>
</feature>
<feature type="chain" id="PRO_5005318509" evidence="3">
    <location>
        <begin position="21"/>
        <end position="336"/>
    </location>
</feature>